<dbReference type="Proteomes" id="UP000023152">
    <property type="component" value="Unassembled WGS sequence"/>
</dbReference>
<comment type="caution">
    <text evidence="7">The sequence shown here is derived from an EMBL/GenBank/DDBJ whole genome shotgun (WGS) entry which is preliminary data.</text>
</comment>
<dbReference type="InterPro" id="IPR036770">
    <property type="entry name" value="Ankyrin_rpt-contain_sf"/>
</dbReference>
<keyword evidence="5" id="KW-0472">Membrane</keyword>
<dbReference type="SUPFAM" id="SSF48403">
    <property type="entry name" value="Ankyrin repeat"/>
    <property type="match status" value="1"/>
</dbReference>
<feature type="compositionally biased region" description="Basic and acidic residues" evidence="4">
    <location>
        <begin position="305"/>
        <end position="314"/>
    </location>
</feature>
<dbReference type="OrthoDB" id="1919336at2759"/>
<dbReference type="PROSITE" id="PS50297">
    <property type="entry name" value="ANK_REP_REGION"/>
    <property type="match status" value="1"/>
</dbReference>
<evidence type="ECO:0000313" key="7">
    <source>
        <dbReference type="EMBL" id="ETO14188.1"/>
    </source>
</evidence>
<dbReference type="PANTHER" id="PTHR24126:SF14">
    <property type="entry name" value="ANK_REP_REGION DOMAIN-CONTAINING PROTEIN"/>
    <property type="match status" value="1"/>
</dbReference>
<dbReference type="SUPFAM" id="SSF47769">
    <property type="entry name" value="SAM/Pointed domain"/>
    <property type="match status" value="1"/>
</dbReference>
<gene>
    <name evidence="7" type="ORF">RFI_23181</name>
</gene>
<name>X6MJJ7_RETFI</name>
<evidence type="ECO:0000256" key="1">
    <source>
        <dbReference type="ARBA" id="ARBA00022737"/>
    </source>
</evidence>
<keyword evidence="5" id="KW-1133">Transmembrane helix</keyword>
<dbReference type="PROSITE" id="PS50105">
    <property type="entry name" value="SAM_DOMAIN"/>
    <property type="match status" value="1"/>
</dbReference>
<dbReference type="Gene3D" id="1.25.40.20">
    <property type="entry name" value="Ankyrin repeat-containing domain"/>
    <property type="match status" value="2"/>
</dbReference>
<evidence type="ECO:0000256" key="2">
    <source>
        <dbReference type="ARBA" id="ARBA00023043"/>
    </source>
</evidence>
<dbReference type="EMBL" id="ASPP01020171">
    <property type="protein sequence ID" value="ETO14188.1"/>
    <property type="molecule type" value="Genomic_DNA"/>
</dbReference>
<feature type="repeat" description="ANK" evidence="3">
    <location>
        <begin position="21"/>
        <end position="53"/>
    </location>
</feature>
<feature type="repeat" description="ANK" evidence="3">
    <location>
        <begin position="66"/>
        <end position="90"/>
    </location>
</feature>
<keyword evidence="8" id="KW-1185">Reference proteome</keyword>
<dbReference type="InterPro" id="IPR001660">
    <property type="entry name" value="SAM"/>
</dbReference>
<dbReference type="AlphaFoldDB" id="X6MJJ7"/>
<dbReference type="Pfam" id="PF12796">
    <property type="entry name" value="Ank_2"/>
    <property type="match status" value="1"/>
</dbReference>
<evidence type="ECO:0000259" key="6">
    <source>
        <dbReference type="PROSITE" id="PS50105"/>
    </source>
</evidence>
<dbReference type="Pfam" id="PF07647">
    <property type="entry name" value="SAM_2"/>
    <property type="match status" value="1"/>
</dbReference>
<feature type="compositionally biased region" description="Polar residues" evidence="4">
    <location>
        <begin position="316"/>
        <end position="325"/>
    </location>
</feature>
<feature type="domain" description="SAM" evidence="6">
    <location>
        <begin position="244"/>
        <end position="286"/>
    </location>
</feature>
<proteinExistence type="predicted"/>
<keyword evidence="5" id="KW-0812">Transmembrane</keyword>
<feature type="transmembrane region" description="Helical" evidence="5">
    <location>
        <begin position="101"/>
        <end position="121"/>
    </location>
</feature>
<sequence length="352" mass="40441">MDKINEMIKRGANVNCHDEDSQATALMWACYQGHLNVVSRLLSLNSNKDSSDSNAIRVNIEDRDKDGYTALHWAVIHKQPEVVKLLLSQGNADVNAKNKGLYVCVTMFFFLMNSFWSPFFLKKTDLETPLHKASQVKRRQRNESKDTHVCVYTDYIVRTNGNCKDTAVFQCDAKLEEQNQQDSIGQSPQCRHEEVVSELCVSDPHEGESGEKKIGEKEDEQHKNELLERGMIDNEMILKQQWREDVRNWFKQLALSEYADLFLDNGYDRLDVIVEINEEELKQLGIKAGHIKVITKAIADIKAKKEEKKEEKAELSNIQNVNAAPQENPPQQIEEREKEENEVLPNEIEPGQ</sequence>
<reference evidence="7 8" key="1">
    <citation type="journal article" date="2013" name="Curr. Biol.">
        <title>The Genome of the Foraminiferan Reticulomyxa filosa.</title>
        <authorList>
            <person name="Glockner G."/>
            <person name="Hulsmann N."/>
            <person name="Schleicher M."/>
            <person name="Noegel A.A."/>
            <person name="Eichinger L."/>
            <person name="Gallinger C."/>
            <person name="Pawlowski J."/>
            <person name="Sierra R."/>
            <person name="Euteneuer U."/>
            <person name="Pillet L."/>
            <person name="Moustafa A."/>
            <person name="Platzer M."/>
            <person name="Groth M."/>
            <person name="Szafranski K."/>
            <person name="Schliwa M."/>
        </authorList>
    </citation>
    <scope>NUCLEOTIDE SEQUENCE [LARGE SCALE GENOMIC DNA]</scope>
</reference>
<accession>X6MJJ7</accession>
<evidence type="ECO:0000256" key="4">
    <source>
        <dbReference type="SAM" id="MobiDB-lite"/>
    </source>
</evidence>
<dbReference type="InterPro" id="IPR002110">
    <property type="entry name" value="Ankyrin_rpt"/>
</dbReference>
<dbReference type="PROSITE" id="PS50088">
    <property type="entry name" value="ANK_REPEAT"/>
    <property type="match status" value="2"/>
</dbReference>
<evidence type="ECO:0000256" key="3">
    <source>
        <dbReference type="PROSITE-ProRule" id="PRU00023"/>
    </source>
</evidence>
<protein>
    <recommendedName>
        <fullName evidence="6">SAM domain-containing protein</fullName>
    </recommendedName>
</protein>
<keyword evidence="1" id="KW-0677">Repeat</keyword>
<evidence type="ECO:0000313" key="8">
    <source>
        <dbReference type="Proteomes" id="UP000023152"/>
    </source>
</evidence>
<organism evidence="7 8">
    <name type="scientific">Reticulomyxa filosa</name>
    <dbReference type="NCBI Taxonomy" id="46433"/>
    <lineage>
        <taxon>Eukaryota</taxon>
        <taxon>Sar</taxon>
        <taxon>Rhizaria</taxon>
        <taxon>Retaria</taxon>
        <taxon>Foraminifera</taxon>
        <taxon>Monothalamids</taxon>
        <taxon>Reticulomyxidae</taxon>
        <taxon>Reticulomyxa</taxon>
    </lineage>
</organism>
<feature type="compositionally biased region" description="Low complexity" evidence="4">
    <location>
        <begin position="343"/>
        <end position="352"/>
    </location>
</feature>
<feature type="region of interest" description="Disordered" evidence="4">
    <location>
        <begin position="305"/>
        <end position="352"/>
    </location>
</feature>
<dbReference type="Gene3D" id="1.10.150.50">
    <property type="entry name" value="Transcription Factor, Ets-1"/>
    <property type="match status" value="1"/>
</dbReference>
<keyword evidence="2 3" id="KW-0040">ANK repeat</keyword>
<dbReference type="InterPro" id="IPR013761">
    <property type="entry name" value="SAM/pointed_sf"/>
</dbReference>
<dbReference type="SMART" id="SM00248">
    <property type="entry name" value="ANK"/>
    <property type="match status" value="2"/>
</dbReference>
<dbReference type="SMART" id="SM00454">
    <property type="entry name" value="SAM"/>
    <property type="match status" value="1"/>
</dbReference>
<evidence type="ECO:0000256" key="5">
    <source>
        <dbReference type="SAM" id="Phobius"/>
    </source>
</evidence>
<dbReference type="PANTHER" id="PTHR24126">
    <property type="entry name" value="ANKYRIN REPEAT, PH AND SEC7 DOMAIN CONTAINING PROTEIN SECG-RELATED"/>
    <property type="match status" value="1"/>
</dbReference>